<keyword evidence="3" id="KW-1185">Reference proteome</keyword>
<dbReference type="Proteomes" id="UP000075243">
    <property type="component" value="Chromosome 2"/>
</dbReference>
<dbReference type="AlphaFoldDB" id="A0A151U0T2"/>
<evidence type="ECO:0000313" key="2">
    <source>
        <dbReference type="EMBL" id="KYP72900.1"/>
    </source>
</evidence>
<evidence type="ECO:0000313" key="3">
    <source>
        <dbReference type="Proteomes" id="UP000075243"/>
    </source>
</evidence>
<sequence length="165" mass="19861">MQIIYAATFSYVLTVFVAFIQRAANTGWGRAEDNPKWGHDKFEGPKKEGRYGTELDPKEHRGREDKRSIKPDGVEFEPKSRDSDPREDKRSRKKDDDDFVRKSREPHSNREDRRSRKHTEDESAPRSREDYDRKQDNRSHRNDRDRTESKARYDFDTREEKRSRR</sequence>
<dbReference type="STRING" id="3821.A0A151U0T2"/>
<feature type="compositionally biased region" description="Basic and acidic residues" evidence="1">
    <location>
        <begin position="30"/>
        <end position="165"/>
    </location>
</feature>
<proteinExistence type="predicted"/>
<gene>
    <name evidence="2" type="ORF">KK1_005504</name>
</gene>
<reference evidence="2 3" key="1">
    <citation type="journal article" date="2012" name="Nat. Biotechnol.">
        <title>Draft genome sequence of pigeonpea (Cajanus cajan), an orphan legume crop of resource-poor farmers.</title>
        <authorList>
            <person name="Varshney R.K."/>
            <person name="Chen W."/>
            <person name="Li Y."/>
            <person name="Bharti A.K."/>
            <person name="Saxena R.K."/>
            <person name="Schlueter J.A."/>
            <person name="Donoghue M.T."/>
            <person name="Azam S."/>
            <person name="Fan G."/>
            <person name="Whaley A.M."/>
            <person name="Farmer A.D."/>
            <person name="Sheridan J."/>
            <person name="Iwata A."/>
            <person name="Tuteja R."/>
            <person name="Penmetsa R.V."/>
            <person name="Wu W."/>
            <person name="Upadhyaya H.D."/>
            <person name="Yang S.P."/>
            <person name="Shah T."/>
            <person name="Saxena K.B."/>
            <person name="Michael T."/>
            <person name="McCombie W.R."/>
            <person name="Yang B."/>
            <person name="Zhang G."/>
            <person name="Yang H."/>
            <person name="Wang J."/>
            <person name="Spillane C."/>
            <person name="Cook D.R."/>
            <person name="May G.D."/>
            <person name="Xu X."/>
            <person name="Jackson S.A."/>
        </authorList>
    </citation>
    <scope>NUCLEOTIDE SEQUENCE [LARGE SCALE GENOMIC DNA]</scope>
    <source>
        <strain evidence="3">cv. Asha</strain>
    </source>
</reference>
<evidence type="ECO:0000256" key="1">
    <source>
        <dbReference type="SAM" id="MobiDB-lite"/>
    </source>
</evidence>
<accession>A0A151U0T2</accession>
<protein>
    <submittedName>
        <fullName evidence="2">Uncharacterized protein</fullName>
    </submittedName>
</protein>
<dbReference type="EMBL" id="CM003604">
    <property type="protein sequence ID" value="KYP72900.1"/>
    <property type="molecule type" value="Genomic_DNA"/>
</dbReference>
<dbReference type="Gramene" id="C.cajan_05371.t">
    <property type="protein sequence ID" value="C.cajan_05371.t"/>
    <property type="gene ID" value="C.cajan_05371"/>
</dbReference>
<feature type="region of interest" description="Disordered" evidence="1">
    <location>
        <begin position="28"/>
        <end position="165"/>
    </location>
</feature>
<name>A0A151U0T2_CAJCA</name>
<organism evidence="2 3">
    <name type="scientific">Cajanus cajan</name>
    <name type="common">Pigeon pea</name>
    <name type="synonym">Cajanus indicus</name>
    <dbReference type="NCBI Taxonomy" id="3821"/>
    <lineage>
        <taxon>Eukaryota</taxon>
        <taxon>Viridiplantae</taxon>
        <taxon>Streptophyta</taxon>
        <taxon>Embryophyta</taxon>
        <taxon>Tracheophyta</taxon>
        <taxon>Spermatophyta</taxon>
        <taxon>Magnoliopsida</taxon>
        <taxon>eudicotyledons</taxon>
        <taxon>Gunneridae</taxon>
        <taxon>Pentapetalae</taxon>
        <taxon>rosids</taxon>
        <taxon>fabids</taxon>
        <taxon>Fabales</taxon>
        <taxon>Fabaceae</taxon>
        <taxon>Papilionoideae</taxon>
        <taxon>50 kb inversion clade</taxon>
        <taxon>NPAAA clade</taxon>
        <taxon>indigoferoid/millettioid clade</taxon>
        <taxon>Phaseoleae</taxon>
        <taxon>Cajanus</taxon>
    </lineage>
</organism>